<gene>
    <name evidence="1" type="ORF">SAMEA4412673_02497</name>
</gene>
<organism evidence="1 2">
    <name type="scientific">Sphingobacterium mizutaii</name>
    <dbReference type="NCBI Taxonomy" id="1010"/>
    <lineage>
        <taxon>Bacteria</taxon>
        <taxon>Pseudomonadati</taxon>
        <taxon>Bacteroidota</taxon>
        <taxon>Sphingobacteriia</taxon>
        <taxon>Sphingobacteriales</taxon>
        <taxon>Sphingobacteriaceae</taxon>
        <taxon>Sphingobacterium</taxon>
    </lineage>
</organism>
<dbReference type="AlphaFoldDB" id="A0AAJ4XE78"/>
<dbReference type="InterPro" id="IPR027375">
    <property type="entry name" value="DKNYY"/>
</dbReference>
<dbReference type="EMBL" id="LT906468">
    <property type="protein sequence ID" value="SNV51698.1"/>
    <property type="molecule type" value="Genomic_DNA"/>
</dbReference>
<dbReference type="Proteomes" id="UP000215355">
    <property type="component" value="Chromosome 1"/>
</dbReference>
<accession>A0AAJ4XE78</accession>
<dbReference type="Pfam" id="PF13644">
    <property type="entry name" value="DKNYY"/>
    <property type="match status" value="1"/>
</dbReference>
<name>A0AAJ4XE78_9SPHI</name>
<proteinExistence type="predicted"/>
<dbReference type="KEGG" id="smiz:4412673_02497"/>
<protein>
    <recommendedName>
        <fullName evidence="3">DKNYY family protein</fullName>
    </recommendedName>
</protein>
<evidence type="ECO:0000313" key="1">
    <source>
        <dbReference type="EMBL" id="SNV51698.1"/>
    </source>
</evidence>
<dbReference type="RefSeq" id="WP_093097336.1">
    <property type="nucleotide sequence ID" value="NZ_LT906468.1"/>
</dbReference>
<reference evidence="1 2" key="1">
    <citation type="submission" date="2017-06" db="EMBL/GenBank/DDBJ databases">
        <authorList>
            <consortium name="Pathogen Informatics"/>
        </authorList>
    </citation>
    <scope>NUCLEOTIDE SEQUENCE [LARGE SCALE GENOMIC DNA]</scope>
    <source>
        <strain evidence="1 2">NCTC12149</strain>
    </source>
</reference>
<evidence type="ECO:0000313" key="2">
    <source>
        <dbReference type="Proteomes" id="UP000215355"/>
    </source>
</evidence>
<sequence length="233" mass="28053">MELFTNLKREDLNRLFDNFYQYKDKVLQFRDYTKQIIEVPEADPETFRKVSGFYADKNHVFYQCLQDNSPEETITNAYGHNMNNPEAKWQISIVQGLDGKSFNYIQDKYDTVYWKDKNGIYIKRNGSLKALENVDRQSFTYLNFLYGKDNKHIYYEDQILPIDVNEYSLDQWGFIKDQFRIFHYDFEIGLDPKSFEVVYYNLIKQPIILQDKNGKYEYTRSIREDSKIIKQEG</sequence>
<evidence type="ECO:0008006" key="3">
    <source>
        <dbReference type="Google" id="ProtNLM"/>
    </source>
</evidence>